<evidence type="ECO:0000256" key="3">
    <source>
        <dbReference type="ARBA" id="ARBA00023274"/>
    </source>
</evidence>
<keyword evidence="3 4" id="KW-0687">Ribonucleoprotein</keyword>
<evidence type="ECO:0000256" key="5">
    <source>
        <dbReference type="RuleBase" id="RU003888"/>
    </source>
</evidence>
<keyword evidence="2 4" id="KW-0689">Ribosomal protein</keyword>
<dbReference type="InterPro" id="IPR030878">
    <property type="entry name" value="Ribosomal_uL15"/>
</dbReference>
<dbReference type="PANTHER" id="PTHR12934:SF11">
    <property type="entry name" value="LARGE RIBOSOMAL SUBUNIT PROTEIN UL15M"/>
    <property type="match status" value="1"/>
</dbReference>
<comment type="function">
    <text evidence="4">Binds to the 23S rRNA.</text>
</comment>
<dbReference type="InterPro" id="IPR001196">
    <property type="entry name" value="Ribosomal_uL15_CS"/>
</dbReference>
<feature type="compositionally biased region" description="Basic residues" evidence="6">
    <location>
        <begin position="10"/>
        <end position="19"/>
    </location>
</feature>
<dbReference type="RefSeq" id="WP_165108387.1">
    <property type="nucleotide sequence ID" value="NZ_JAAKYA010000079.1"/>
</dbReference>
<dbReference type="PROSITE" id="PS00475">
    <property type="entry name" value="RIBOSOMAL_L15"/>
    <property type="match status" value="1"/>
</dbReference>
<proteinExistence type="inferred from homology"/>
<sequence length="159" mass="16909">MRLHDLKPRPGAKHRRKRLGIGESSGHGKTSGRGGKGQTARSGSSIRPGFEGGQMPLIRRLPKRGFNNKRFATRYIPVNVEALNRFADDTVVDEALLRQAGLANGPADGIKILGRGELTRRLVVRAHAFSASARAQIEARGGRCEVVPLSGTGAPAAAA</sequence>
<protein>
    <recommendedName>
        <fullName evidence="4">Large ribosomal subunit protein uL15</fullName>
    </recommendedName>
</protein>
<keyword evidence="4" id="KW-0699">rRNA-binding</keyword>
<evidence type="ECO:0000313" key="8">
    <source>
        <dbReference type="EMBL" id="NGO40072.1"/>
    </source>
</evidence>
<feature type="compositionally biased region" description="Gly residues" evidence="6">
    <location>
        <begin position="23"/>
        <end position="37"/>
    </location>
</feature>
<dbReference type="SUPFAM" id="SSF52080">
    <property type="entry name" value="Ribosomal proteins L15p and L18e"/>
    <property type="match status" value="1"/>
</dbReference>
<evidence type="ECO:0000259" key="7">
    <source>
        <dbReference type="Pfam" id="PF00828"/>
    </source>
</evidence>
<feature type="region of interest" description="Disordered" evidence="6">
    <location>
        <begin position="1"/>
        <end position="55"/>
    </location>
</feature>
<keyword evidence="4" id="KW-0694">RNA-binding</keyword>
<dbReference type="Pfam" id="PF00828">
    <property type="entry name" value="Ribosomal_L27A"/>
    <property type="match status" value="1"/>
</dbReference>
<organism evidence="8 9">
    <name type="scientific">Limisphaera ngatamarikiensis</name>
    <dbReference type="NCBI Taxonomy" id="1324935"/>
    <lineage>
        <taxon>Bacteria</taxon>
        <taxon>Pseudomonadati</taxon>
        <taxon>Verrucomicrobiota</taxon>
        <taxon>Verrucomicrobiia</taxon>
        <taxon>Limisphaerales</taxon>
        <taxon>Limisphaeraceae</taxon>
        <taxon>Limisphaera</taxon>
    </lineage>
</organism>
<comment type="similarity">
    <text evidence="1 4 5">Belongs to the universal ribosomal protein uL15 family.</text>
</comment>
<dbReference type="InterPro" id="IPR036227">
    <property type="entry name" value="Ribosomal_uL15/eL18_sf"/>
</dbReference>
<dbReference type="InterPro" id="IPR005749">
    <property type="entry name" value="Ribosomal_uL15_bac-type"/>
</dbReference>
<dbReference type="HAMAP" id="MF_01341">
    <property type="entry name" value="Ribosomal_uL15"/>
    <property type="match status" value="1"/>
</dbReference>
<dbReference type="Proteomes" id="UP000477311">
    <property type="component" value="Unassembled WGS sequence"/>
</dbReference>
<name>A0A6M1RZ90_9BACT</name>
<feature type="domain" description="Large ribosomal subunit protein uL15/eL18" evidence="7">
    <location>
        <begin position="77"/>
        <end position="145"/>
    </location>
</feature>
<dbReference type="PANTHER" id="PTHR12934">
    <property type="entry name" value="50S RIBOSOMAL PROTEIN L15"/>
    <property type="match status" value="1"/>
</dbReference>
<evidence type="ECO:0000256" key="2">
    <source>
        <dbReference type="ARBA" id="ARBA00022980"/>
    </source>
</evidence>
<dbReference type="GO" id="GO:0019843">
    <property type="term" value="F:rRNA binding"/>
    <property type="evidence" value="ECO:0007669"/>
    <property type="project" value="UniProtKB-UniRule"/>
</dbReference>
<dbReference type="GO" id="GO:0006412">
    <property type="term" value="P:translation"/>
    <property type="evidence" value="ECO:0007669"/>
    <property type="project" value="UniProtKB-UniRule"/>
</dbReference>
<evidence type="ECO:0000256" key="4">
    <source>
        <dbReference type="HAMAP-Rule" id="MF_01341"/>
    </source>
</evidence>
<evidence type="ECO:0000256" key="6">
    <source>
        <dbReference type="SAM" id="MobiDB-lite"/>
    </source>
</evidence>
<dbReference type="AlphaFoldDB" id="A0A6M1RZ90"/>
<keyword evidence="9" id="KW-1185">Reference proteome</keyword>
<gene>
    <name evidence="4 8" type="primary">rplO</name>
    <name evidence="8" type="ORF">G4L39_11815</name>
</gene>
<reference evidence="8 9" key="1">
    <citation type="submission" date="2020-02" db="EMBL/GenBank/DDBJ databases">
        <title>Draft genome sequence of Limisphaera ngatamarikiensis NGM72.4T, a thermophilic Verrucomicrobia grouped in subdivision 3.</title>
        <authorList>
            <person name="Carere C.R."/>
            <person name="Steen J."/>
            <person name="Hugenholtz P."/>
            <person name="Stott M.B."/>
        </authorList>
    </citation>
    <scope>NUCLEOTIDE SEQUENCE [LARGE SCALE GENOMIC DNA]</scope>
    <source>
        <strain evidence="8 9">NGM72.4</strain>
    </source>
</reference>
<accession>A0A6M1RZ90</accession>
<comment type="subunit">
    <text evidence="4">Part of the 50S ribosomal subunit.</text>
</comment>
<dbReference type="GO" id="GO:0003735">
    <property type="term" value="F:structural constituent of ribosome"/>
    <property type="evidence" value="ECO:0007669"/>
    <property type="project" value="InterPro"/>
</dbReference>
<comment type="caution">
    <text evidence="8">The sequence shown here is derived from an EMBL/GenBank/DDBJ whole genome shotgun (WGS) entry which is preliminary data.</text>
</comment>
<dbReference type="InterPro" id="IPR021131">
    <property type="entry name" value="Ribosomal_uL15/eL18"/>
</dbReference>
<dbReference type="Gene3D" id="3.100.10.10">
    <property type="match status" value="1"/>
</dbReference>
<evidence type="ECO:0000256" key="1">
    <source>
        <dbReference type="ARBA" id="ARBA00007320"/>
    </source>
</evidence>
<dbReference type="GO" id="GO:0022625">
    <property type="term" value="C:cytosolic large ribosomal subunit"/>
    <property type="evidence" value="ECO:0007669"/>
    <property type="project" value="TreeGrafter"/>
</dbReference>
<evidence type="ECO:0000313" key="9">
    <source>
        <dbReference type="Proteomes" id="UP000477311"/>
    </source>
</evidence>
<dbReference type="EMBL" id="JAAKYA010000079">
    <property type="protein sequence ID" value="NGO40072.1"/>
    <property type="molecule type" value="Genomic_DNA"/>
</dbReference>
<dbReference type="NCBIfam" id="TIGR01071">
    <property type="entry name" value="rplO_bact"/>
    <property type="match status" value="1"/>
</dbReference>